<protein>
    <submittedName>
        <fullName evidence="2">Uncharacterized protein</fullName>
    </submittedName>
</protein>
<dbReference type="AlphaFoldDB" id="A0A1B8B9N3"/>
<keyword evidence="1" id="KW-0472">Membrane</keyword>
<comment type="caution">
    <text evidence="2">The sequence shown here is derived from an EMBL/GenBank/DDBJ whole genome shotgun (WGS) entry which is preliminary data.</text>
</comment>
<sequence>MLARTTEKMNDPSHDYTDAFTITKFGFLLPPSRTRLLYVLTQIVAVFLGNFLVLFNSWATTTTVFFIHVRSDVQLLVRRRPLSPPPESQPSMASAVWKAVITFNARESPFFLSFGVVDDAACGFRQIASTRHSSRLRSFIELYI</sequence>
<dbReference type="EMBL" id="LYXU01000001">
    <property type="protein sequence ID" value="OBS29418.1"/>
    <property type="molecule type" value="Genomic_DNA"/>
</dbReference>
<name>A0A1B8B9N3_FUSPO</name>
<evidence type="ECO:0000313" key="2">
    <source>
        <dbReference type="EMBL" id="OBS29418.1"/>
    </source>
</evidence>
<dbReference type="Proteomes" id="UP000091967">
    <property type="component" value="Unassembled WGS sequence"/>
</dbReference>
<evidence type="ECO:0000313" key="3">
    <source>
        <dbReference type="Proteomes" id="UP000091967"/>
    </source>
</evidence>
<accession>A0A1B8B9N3</accession>
<organism evidence="2 3">
    <name type="scientific">Fusarium poae</name>
    <dbReference type="NCBI Taxonomy" id="36050"/>
    <lineage>
        <taxon>Eukaryota</taxon>
        <taxon>Fungi</taxon>
        <taxon>Dikarya</taxon>
        <taxon>Ascomycota</taxon>
        <taxon>Pezizomycotina</taxon>
        <taxon>Sordariomycetes</taxon>
        <taxon>Hypocreomycetidae</taxon>
        <taxon>Hypocreales</taxon>
        <taxon>Nectriaceae</taxon>
        <taxon>Fusarium</taxon>
    </lineage>
</organism>
<keyword evidence="3" id="KW-1185">Reference proteome</keyword>
<reference evidence="2 3" key="1">
    <citation type="submission" date="2016-06" db="EMBL/GenBank/DDBJ databases">
        <title>Living apart together: crosstalk between the core and supernumerary genomes in a fungal plant pathogen.</title>
        <authorList>
            <person name="Vanheule A."/>
            <person name="Audenaert K."/>
            <person name="Warris S."/>
            <person name="Van De Geest H."/>
            <person name="Schijlen E."/>
            <person name="Hofte M."/>
            <person name="De Saeger S."/>
            <person name="Haesaert G."/>
            <person name="Waalwijk C."/>
            <person name="Van Der Lee T."/>
        </authorList>
    </citation>
    <scope>NUCLEOTIDE SEQUENCE [LARGE SCALE GENOMIC DNA]</scope>
    <source>
        <strain evidence="2 3">2516</strain>
    </source>
</reference>
<evidence type="ECO:0000256" key="1">
    <source>
        <dbReference type="SAM" id="Phobius"/>
    </source>
</evidence>
<feature type="transmembrane region" description="Helical" evidence="1">
    <location>
        <begin position="36"/>
        <end position="59"/>
    </location>
</feature>
<keyword evidence="1" id="KW-0812">Transmembrane</keyword>
<gene>
    <name evidence="2" type="ORF">FPOA_03355</name>
</gene>
<proteinExistence type="predicted"/>
<keyword evidence="1" id="KW-1133">Transmembrane helix</keyword>